<comment type="similarity">
    <text evidence="1">Belongs to the methyltransferase superfamily. LaeA methyltransferase family.</text>
</comment>
<keyword evidence="3" id="KW-0808">Transferase</keyword>
<dbReference type="Gene3D" id="3.40.50.150">
    <property type="entry name" value="Vaccinia Virus protein VP39"/>
    <property type="match status" value="1"/>
</dbReference>
<feature type="compositionally biased region" description="Low complexity" evidence="2">
    <location>
        <begin position="1"/>
        <end position="17"/>
    </location>
</feature>
<dbReference type="RefSeq" id="XP_062717591.1">
    <property type="nucleotide sequence ID" value="XM_062864085.1"/>
</dbReference>
<dbReference type="GO" id="GO:0032259">
    <property type="term" value="P:methylation"/>
    <property type="evidence" value="ECO:0007669"/>
    <property type="project" value="UniProtKB-KW"/>
</dbReference>
<dbReference type="InterPro" id="IPR029063">
    <property type="entry name" value="SAM-dependent_MTases_sf"/>
</dbReference>
<feature type="region of interest" description="Disordered" evidence="2">
    <location>
        <begin position="1"/>
        <end position="83"/>
    </location>
</feature>
<evidence type="ECO:0000313" key="4">
    <source>
        <dbReference type="Proteomes" id="UP001273166"/>
    </source>
</evidence>
<comment type="caution">
    <text evidence="3">The sequence shown here is derived from an EMBL/GenBank/DDBJ whole genome shotgun (WGS) entry which is preliminary data.</text>
</comment>
<sequence length="402" mass="45243">MASTPNPTTTTTANVPPDDVPGPSGTRSPEPGPGQVVVVAEEEEEVVHAPLQVDHDRPDEDEDDADDGDSAYGSLAGSSRTGSITSSITNYVYENGRRYHAYRSGQYVLPNDEAEQERLDLQHHIWRLLLHGKLYTAPLQIPEPGEKIPTTTSSQEGGGAGADFRVLDLGTGTGIWAIDMADEFPRASVFGVDLSPIQPEWVPGNCRFHVDDFEDEWTYRPDEKFDYIHGRAISGAVADWAQFYKQVRTHLKPGGWCEMQEYDAWVFSDDDSLDRTTWTKGWVEKLEESSQQFGKPINIARKHKQWMINAGFEDVVEKVVRIPIGPWAKDPWLKELGRFEQIHMQMSVASHTPALFSRVLGWSEQQVQVLVEGVKREFRSRDYRLITSYRFIIGRSPGPPSD</sequence>
<dbReference type="PANTHER" id="PTHR43591">
    <property type="entry name" value="METHYLTRANSFERASE"/>
    <property type="match status" value="1"/>
</dbReference>
<dbReference type="PANTHER" id="PTHR43591:SF10">
    <property type="entry name" value="ABC TRANSMEMBRANE TYPE-1 DOMAIN-CONTAINING PROTEIN-RELATED"/>
    <property type="match status" value="1"/>
</dbReference>
<name>A0AAJ0GKW5_9PEZI</name>
<keyword evidence="3" id="KW-0489">Methyltransferase</keyword>
<feature type="compositionally biased region" description="Acidic residues" evidence="2">
    <location>
        <begin position="59"/>
        <end position="69"/>
    </location>
</feature>
<evidence type="ECO:0000313" key="3">
    <source>
        <dbReference type="EMBL" id="KAK3301811.1"/>
    </source>
</evidence>
<dbReference type="Proteomes" id="UP001273166">
    <property type="component" value="Unassembled WGS sequence"/>
</dbReference>
<accession>A0AAJ0GKW5</accession>
<dbReference type="Pfam" id="PF13489">
    <property type="entry name" value="Methyltransf_23"/>
    <property type="match status" value="1"/>
</dbReference>
<protein>
    <submittedName>
        <fullName evidence="3">S-adenosyl-L-methionine-dependent methyltransferase</fullName>
    </submittedName>
</protein>
<evidence type="ECO:0000256" key="2">
    <source>
        <dbReference type="SAM" id="MobiDB-lite"/>
    </source>
</evidence>
<dbReference type="SUPFAM" id="SSF53335">
    <property type="entry name" value="S-adenosyl-L-methionine-dependent methyltransferases"/>
    <property type="match status" value="1"/>
</dbReference>
<keyword evidence="4" id="KW-1185">Reference proteome</keyword>
<dbReference type="EMBL" id="JAUDZG010000008">
    <property type="protein sequence ID" value="KAK3301811.1"/>
    <property type="molecule type" value="Genomic_DNA"/>
</dbReference>
<dbReference type="GO" id="GO:0008168">
    <property type="term" value="F:methyltransferase activity"/>
    <property type="evidence" value="ECO:0007669"/>
    <property type="project" value="UniProtKB-KW"/>
</dbReference>
<proteinExistence type="inferred from homology"/>
<dbReference type="GeneID" id="87882914"/>
<reference evidence="3" key="2">
    <citation type="submission" date="2023-06" db="EMBL/GenBank/DDBJ databases">
        <authorList>
            <consortium name="Lawrence Berkeley National Laboratory"/>
            <person name="Mondo S.J."/>
            <person name="Hensen N."/>
            <person name="Bonometti L."/>
            <person name="Westerberg I."/>
            <person name="Brannstrom I.O."/>
            <person name="Guillou S."/>
            <person name="Cros-Aarteil S."/>
            <person name="Calhoun S."/>
            <person name="Haridas S."/>
            <person name="Kuo A."/>
            <person name="Pangilinan J."/>
            <person name="Riley R."/>
            <person name="Labutti K."/>
            <person name="Andreopoulos B."/>
            <person name="Lipzen A."/>
            <person name="Chen C."/>
            <person name="Yanf M."/>
            <person name="Daum C."/>
            <person name="Ng V."/>
            <person name="Clum A."/>
            <person name="Steindorff A."/>
            <person name="Ohm R."/>
            <person name="Martin F."/>
            <person name="Silar P."/>
            <person name="Natvig D."/>
            <person name="Lalanne C."/>
            <person name="Gautier V."/>
            <person name="Ament-Velasquez S.L."/>
            <person name="Kruys A."/>
            <person name="Hutchinson M.I."/>
            <person name="Powell A.J."/>
            <person name="Barry K."/>
            <person name="Miller A.N."/>
            <person name="Grigoriev I.V."/>
            <person name="Debuchy R."/>
            <person name="Gladieux P."/>
            <person name="Thoren M.H."/>
            <person name="Johannesson H."/>
        </authorList>
    </citation>
    <scope>NUCLEOTIDE SEQUENCE</scope>
    <source>
        <strain evidence="3">CBS 333.67</strain>
    </source>
</reference>
<organism evidence="3 4">
    <name type="scientific">Chaetomium strumarium</name>
    <dbReference type="NCBI Taxonomy" id="1170767"/>
    <lineage>
        <taxon>Eukaryota</taxon>
        <taxon>Fungi</taxon>
        <taxon>Dikarya</taxon>
        <taxon>Ascomycota</taxon>
        <taxon>Pezizomycotina</taxon>
        <taxon>Sordariomycetes</taxon>
        <taxon>Sordariomycetidae</taxon>
        <taxon>Sordariales</taxon>
        <taxon>Chaetomiaceae</taxon>
        <taxon>Chaetomium</taxon>
    </lineage>
</organism>
<gene>
    <name evidence="3" type="ORF">B0T15DRAFT_324010</name>
</gene>
<evidence type="ECO:0000256" key="1">
    <source>
        <dbReference type="ARBA" id="ARBA00038158"/>
    </source>
</evidence>
<reference evidence="3" key="1">
    <citation type="journal article" date="2023" name="Mol. Phylogenet. Evol.">
        <title>Genome-scale phylogeny and comparative genomics of the fungal order Sordariales.</title>
        <authorList>
            <person name="Hensen N."/>
            <person name="Bonometti L."/>
            <person name="Westerberg I."/>
            <person name="Brannstrom I.O."/>
            <person name="Guillou S."/>
            <person name="Cros-Aarteil S."/>
            <person name="Calhoun S."/>
            <person name="Haridas S."/>
            <person name="Kuo A."/>
            <person name="Mondo S."/>
            <person name="Pangilinan J."/>
            <person name="Riley R."/>
            <person name="LaButti K."/>
            <person name="Andreopoulos B."/>
            <person name="Lipzen A."/>
            <person name="Chen C."/>
            <person name="Yan M."/>
            <person name="Daum C."/>
            <person name="Ng V."/>
            <person name="Clum A."/>
            <person name="Steindorff A."/>
            <person name="Ohm R.A."/>
            <person name="Martin F."/>
            <person name="Silar P."/>
            <person name="Natvig D.O."/>
            <person name="Lalanne C."/>
            <person name="Gautier V."/>
            <person name="Ament-Velasquez S.L."/>
            <person name="Kruys A."/>
            <person name="Hutchinson M.I."/>
            <person name="Powell A.J."/>
            <person name="Barry K."/>
            <person name="Miller A.N."/>
            <person name="Grigoriev I.V."/>
            <person name="Debuchy R."/>
            <person name="Gladieux P."/>
            <person name="Hiltunen Thoren M."/>
            <person name="Johannesson H."/>
        </authorList>
    </citation>
    <scope>NUCLEOTIDE SEQUENCE</scope>
    <source>
        <strain evidence="3">CBS 333.67</strain>
    </source>
</reference>
<dbReference type="CDD" id="cd02440">
    <property type="entry name" value="AdoMet_MTases"/>
    <property type="match status" value="1"/>
</dbReference>
<dbReference type="AlphaFoldDB" id="A0AAJ0GKW5"/>